<gene>
    <name evidence="2" type="ORF">C4B60_19355</name>
    <name evidence="3" type="ORF">C4B60_19785</name>
</gene>
<dbReference type="OrthoDB" id="6399948at2"/>
<dbReference type="EMBL" id="PREZ01000009">
    <property type="protein sequence ID" value="PPA68804.1"/>
    <property type="molecule type" value="Genomic_DNA"/>
</dbReference>
<protein>
    <recommendedName>
        <fullName evidence="1">Microcin J25-processing protein McjB C-terminal domain-containing protein</fullName>
    </recommendedName>
</protein>
<evidence type="ECO:0000259" key="1">
    <source>
        <dbReference type="Pfam" id="PF13471"/>
    </source>
</evidence>
<sequence>MRVAKGRNHVKKEVIQRKSLRIVASETPFEHEQKDKIFSAYFAITDYYKKYPNPGACHLISSVFYVLLNEQGIDNDLCIGEVKTGDKYFDHSWIEIGGKVFDIAIQHTLDESRNAPVYGGYNLSTGHPHNRVYGSPSPSGFDRDAKKVLNTPFVKYMDAYPHFKEGAWKIVKVIGKELRLKLDLKELKQTYRDTERKLKLK</sequence>
<proteinExistence type="predicted"/>
<accession>A0A2S5G794</accession>
<dbReference type="InterPro" id="IPR032708">
    <property type="entry name" value="McjB_C"/>
</dbReference>
<evidence type="ECO:0000313" key="3">
    <source>
        <dbReference type="EMBL" id="PPA68804.1"/>
    </source>
</evidence>
<dbReference type="EMBL" id="PREZ01000009">
    <property type="protein sequence ID" value="PPA68727.1"/>
    <property type="molecule type" value="Genomic_DNA"/>
</dbReference>
<reference evidence="3 4" key="1">
    <citation type="submission" date="2018-02" db="EMBL/GenBank/DDBJ databases">
        <title>Jeotgalibacillus proteolyticum sp. nov. a protease producing bacterium isolated from ocean sediments of Laizhou Bay.</title>
        <authorList>
            <person name="Li Y."/>
        </authorList>
    </citation>
    <scope>NUCLEOTIDE SEQUENCE [LARGE SCALE GENOMIC DNA]</scope>
    <source>
        <strain evidence="3 4">22-7</strain>
    </source>
</reference>
<evidence type="ECO:0000313" key="4">
    <source>
        <dbReference type="Proteomes" id="UP000239047"/>
    </source>
</evidence>
<dbReference type="AlphaFoldDB" id="A0A2S5G794"/>
<evidence type="ECO:0000313" key="2">
    <source>
        <dbReference type="EMBL" id="PPA68727.1"/>
    </source>
</evidence>
<keyword evidence="4" id="KW-1185">Reference proteome</keyword>
<comment type="caution">
    <text evidence="3">The sequence shown here is derived from an EMBL/GenBank/DDBJ whole genome shotgun (WGS) entry which is preliminary data.</text>
</comment>
<feature type="domain" description="Microcin J25-processing protein McjB C-terminal" evidence="1">
    <location>
        <begin position="40"/>
        <end position="102"/>
    </location>
</feature>
<dbReference type="Pfam" id="PF13471">
    <property type="entry name" value="Transglut_core3"/>
    <property type="match status" value="1"/>
</dbReference>
<organism evidence="3 4">
    <name type="scientific">Jeotgalibacillus proteolyticus</name>
    <dbReference type="NCBI Taxonomy" id="2082395"/>
    <lineage>
        <taxon>Bacteria</taxon>
        <taxon>Bacillati</taxon>
        <taxon>Bacillota</taxon>
        <taxon>Bacilli</taxon>
        <taxon>Bacillales</taxon>
        <taxon>Caryophanaceae</taxon>
        <taxon>Jeotgalibacillus</taxon>
    </lineage>
</organism>
<dbReference type="Proteomes" id="UP000239047">
    <property type="component" value="Unassembled WGS sequence"/>
</dbReference>
<name>A0A2S5G794_9BACL</name>